<organism evidence="4 5">
    <name type="scientific">Mesonia maritima</name>
    <dbReference type="NCBI Taxonomy" id="1793873"/>
    <lineage>
        <taxon>Bacteria</taxon>
        <taxon>Pseudomonadati</taxon>
        <taxon>Bacteroidota</taxon>
        <taxon>Flavobacteriia</taxon>
        <taxon>Flavobacteriales</taxon>
        <taxon>Flavobacteriaceae</taxon>
        <taxon>Mesonia</taxon>
    </lineage>
</organism>
<dbReference type="InterPro" id="IPR052580">
    <property type="entry name" value="Lipid_Hydrolase"/>
</dbReference>
<keyword evidence="5" id="KW-1185">Reference proteome</keyword>
<reference evidence="4 5" key="1">
    <citation type="submission" date="2023-07" db="EMBL/GenBank/DDBJ databases">
        <title>Genomic Encyclopedia of Type Strains, Phase IV (KMG-IV): sequencing the most valuable type-strain genomes for metagenomic binning, comparative biology and taxonomic classification.</title>
        <authorList>
            <person name="Goeker M."/>
        </authorList>
    </citation>
    <scope>NUCLEOTIDE SEQUENCE [LARGE SCALE GENOMIC DNA]</scope>
    <source>
        <strain evidence="4 5">DSM 102814</strain>
    </source>
</reference>
<feature type="short sequence motif" description="DGA/G" evidence="2">
    <location>
        <begin position="284"/>
        <end position="286"/>
    </location>
</feature>
<evidence type="ECO:0000313" key="5">
    <source>
        <dbReference type="Proteomes" id="UP001257659"/>
    </source>
</evidence>
<gene>
    <name evidence="4" type="ORF">GGR31_001868</name>
</gene>
<keyword evidence="2" id="KW-0378">Hydrolase</keyword>
<dbReference type="InterPro" id="IPR016035">
    <property type="entry name" value="Acyl_Trfase/lysoPLipase"/>
</dbReference>
<feature type="domain" description="PNPLA" evidence="3">
    <location>
        <begin position="42"/>
        <end position="297"/>
    </location>
</feature>
<evidence type="ECO:0000313" key="4">
    <source>
        <dbReference type="EMBL" id="MDR6301217.1"/>
    </source>
</evidence>
<feature type="active site" description="Nucleophile" evidence="2">
    <location>
        <position position="75"/>
    </location>
</feature>
<proteinExistence type="predicted"/>
<dbReference type="Gene3D" id="3.40.1090.10">
    <property type="entry name" value="Cytosolic phospholipase A2 catalytic domain"/>
    <property type="match status" value="1"/>
</dbReference>
<dbReference type="Pfam" id="PF01734">
    <property type="entry name" value="Patatin"/>
    <property type="match status" value="1"/>
</dbReference>
<dbReference type="EMBL" id="JAVDQA010000005">
    <property type="protein sequence ID" value="MDR6301217.1"/>
    <property type="molecule type" value="Genomic_DNA"/>
</dbReference>
<evidence type="ECO:0000256" key="2">
    <source>
        <dbReference type="PROSITE-ProRule" id="PRU01161"/>
    </source>
</evidence>
<accession>A0ABU1K9N8</accession>
<evidence type="ECO:0000256" key="1">
    <source>
        <dbReference type="ARBA" id="ARBA00023098"/>
    </source>
</evidence>
<dbReference type="PROSITE" id="PS51635">
    <property type="entry name" value="PNPLA"/>
    <property type="match status" value="1"/>
</dbReference>
<dbReference type="RefSeq" id="WP_309728364.1">
    <property type="nucleotide sequence ID" value="NZ_JAVDQA010000005.1"/>
</dbReference>
<feature type="short sequence motif" description="GXSXG" evidence="2">
    <location>
        <begin position="73"/>
        <end position="77"/>
    </location>
</feature>
<dbReference type="SUPFAM" id="SSF52151">
    <property type="entry name" value="FabD/lysophospholipase-like"/>
    <property type="match status" value="1"/>
</dbReference>
<sequence length="406" mass="46583">MAKEFLEGEQLTELVQRARKLREEGKIFSDIVDEEGNQYVDLVQEGGGVLGIGLVGYVYILEQAGIRFYSLGGTSAGAISTLLMASVKKIGDPVAISILTILSEKNLFDFVDGPSGIKKLIQKRIEGKTGLFWDLLWNGCKIYHSIKNKLGLNPGNSFENWFKKMLEQHKIFNLKDLYDHRKSTSTLKNRIDENAIITPARLAIITSEITTHTKVDLPRMADLYWQNVENVSPAEFVRASMSIPFFYEPYVKKNIPNSGENATKLWQEMAGYYGEIPPSVKFVDGGLLSNFPINIFHRPGVPSRPTFGVRLSTYRKSYSETDSFFSYSWAIISTMRQIHDYDFIHRNPDYKQLICNIEADEDFNWLNFDMKQARQKELFLLGAEKGIEFLEKFNWETYKKTREKII</sequence>
<comment type="caution">
    <text evidence="4">The sequence shown here is derived from an EMBL/GenBank/DDBJ whole genome shotgun (WGS) entry which is preliminary data.</text>
</comment>
<dbReference type="PANTHER" id="PTHR46394:SF1">
    <property type="entry name" value="PNPLA DOMAIN-CONTAINING PROTEIN"/>
    <property type="match status" value="1"/>
</dbReference>
<dbReference type="PANTHER" id="PTHR46394">
    <property type="entry name" value="ANNEXIN"/>
    <property type="match status" value="1"/>
</dbReference>
<protein>
    <submittedName>
        <fullName evidence="4">NTE family protein</fullName>
    </submittedName>
</protein>
<dbReference type="Proteomes" id="UP001257659">
    <property type="component" value="Unassembled WGS sequence"/>
</dbReference>
<name>A0ABU1K9N8_9FLAO</name>
<keyword evidence="2" id="KW-0442">Lipid degradation</keyword>
<feature type="active site" description="Proton acceptor" evidence="2">
    <location>
        <position position="284"/>
    </location>
</feature>
<keyword evidence="1 2" id="KW-0443">Lipid metabolism</keyword>
<feature type="short sequence motif" description="GXGXXG" evidence="2">
    <location>
        <begin position="46"/>
        <end position="51"/>
    </location>
</feature>
<dbReference type="InterPro" id="IPR002641">
    <property type="entry name" value="PNPLA_dom"/>
</dbReference>
<evidence type="ECO:0000259" key="3">
    <source>
        <dbReference type="PROSITE" id="PS51635"/>
    </source>
</evidence>